<dbReference type="KEGG" id="aaxa:NCTC10138_00311"/>
<organism evidence="1 2">
    <name type="scientific">Haploplasma axanthum</name>
    <name type="common">Acholeplasma axanthum</name>
    <dbReference type="NCBI Taxonomy" id="29552"/>
    <lineage>
        <taxon>Bacteria</taxon>
        <taxon>Bacillati</taxon>
        <taxon>Mycoplasmatota</taxon>
        <taxon>Mollicutes</taxon>
        <taxon>Acholeplasmatales</taxon>
        <taxon>Acholeplasmataceae</taxon>
        <taxon>Haploplasma</taxon>
    </lineage>
</organism>
<dbReference type="Proteomes" id="UP000289841">
    <property type="component" value="Chromosome"/>
</dbReference>
<dbReference type="EMBL" id="LR215048">
    <property type="protein sequence ID" value="VEU79958.1"/>
    <property type="molecule type" value="Genomic_DNA"/>
</dbReference>
<keyword evidence="2" id="KW-1185">Reference proteome</keyword>
<dbReference type="AlphaFoldDB" id="A0A449BBZ9"/>
<dbReference type="OrthoDB" id="4774735at2"/>
<sequence>MAKYEKRGIGDFDKVVSHIHDVVMSRSSTISYEENSIYRNGDIRLAVRAYERYAYFGGNRSSLTITVLGDGDRIFVSAVATGGSSAMFFKVNTWSEKSFLETAINAIDTIVR</sequence>
<accession>A0A449BBZ9</accession>
<protein>
    <submittedName>
        <fullName evidence="1">Uncharacterized protein</fullName>
    </submittedName>
</protein>
<dbReference type="RefSeq" id="WP_026390123.1">
    <property type="nucleotide sequence ID" value="NZ_LR215048.1"/>
</dbReference>
<reference evidence="1 2" key="1">
    <citation type="submission" date="2019-01" db="EMBL/GenBank/DDBJ databases">
        <authorList>
            <consortium name="Pathogen Informatics"/>
        </authorList>
    </citation>
    <scope>NUCLEOTIDE SEQUENCE [LARGE SCALE GENOMIC DNA]</scope>
    <source>
        <strain evidence="1 2">NCTC10138</strain>
    </source>
</reference>
<dbReference type="InterPro" id="IPR046117">
    <property type="entry name" value="DUF6054"/>
</dbReference>
<dbReference type="STRING" id="1278311.GCA_000428705_00445"/>
<gene>
    <name evidence="1" type="ORF">NCTC10138_00311</name>
</gene>
<name>A0A449BBZ9_HAPAX</name>
<proteinExistence type="predicted"/>
<evidence type="ECO:0000313" key="1">
    <source>
        <dbReference type="EMBL" id="VEU79958.1"/>
    </source>
</evidence>
<evidence type="ECO:0000313" key="2">
    <source>
        <dbReference type="Proteomes" id="UP000289841"/>
    </source>
</evidence>
<dbReference type="Pfam" id="PF19524">
    <property type="entry name" value="DUF6054"/>
    <property type="match status" value="1"/>
</dbReference>